<evidence type="ECO:0000313" key="2">
    <source>
        <dbReference type="Proteomes" id="UP000789525"/>
    </source>
</evidence>
<name>A0ACA9NR94_9GLOM</name>
<comment type="caution">
    <text evidence="1">The sequence shown here is derived from an EMBL/GenBank/DDBJ whole genome shotgun (WGS) entry which is preliminary data.</text>
</comment>
<proteinExistence type="predicted"/>
<feature type="non-terminal residue" evidence="1">
    <location>
        <position position="1"/>
    </location>
</feature>
<reference evidence="1" key="1">
    <citation type="submission" date="2021-06" db="EMBL/GenBank/DDBJ databases">
        <authorList>
            <person name="Kallberg Y."/>
            <person name="Tangrot J."/>
            <person name="Rosling A."/>
        </authorList>
    </citation>
    <scope>NUCLEOTIDE SEQUENCE</scope>
    <source>
        <strain evidence="1">CL356</strain>
    </source>
</reference>
<organism evidence="1 2">
    <name type="scientific">Acaulospora colombiana</name>
    <dbReference type="NCBI Taxonomy" id="27376"/>
    <lineage>
        <taxon>Eukaryota</taxon>
        <taxon>Fungi</taxon>
        <taxon>Fungi incertae sedis</taxon>
        <taxon>Mucoromycota</taxon>
        <taxon>Glomeromycotina</taxon>
        <taxon>Glomeromycetes</taxon>
        <taxon>Diversisporales</taxon>
        <taxon>Acaulosporaceae</taxon>
        <taxon>Acaulospora</taxon>
    </lineage>
</organism>
<gene>
    <name evidence="1" type="ORF">ACOLOM_LOCUS8941</name>
</gene>
<keyword evidence="2" id="KW-1185">Reference proteome</keyword>
<sequence>INLKLSNDERGWWRGRGREAVSLAATTITPYLPLVSLRTHNFPDTSPAQGRAFGRDNEKTQIWGYLKCRRGSPRSSDELVENVVGPYWGDVTNLTCASSSSVAGPPRRLAPHEQPSKGFLHDLTTMRWMVRPSSSFKILIAPIVLYLSWQLVGFTHNNPWERLLFVSNRLPDAPDGTPLYAKSYWSITEYLLKPFARLHKARKLDRFAEQGYAVIYSSVSGPFGLVGTTMMSETPTHIYQWTMYKLSSLGNGRMEKPRSDFAELVAHHFVTLWLIGWSYLINLTLIGNAVYMTMDFSDIFLSLALCLNYLKMEKTKAVAFAWFAGVWTAIFSSKLDDERSDNEDELAEPKKKKAE</sequence>
<evidence type="ECO:0000313" key="1">
    <source>
        <dbReference type="EMBL" id="CAG8670715.1"/>
    </source>
</evidence>
<accession>A0ACA9NR94</accession>
<dbReference type="EMBL" id="CAJVPT010024475">
    <property type="protein sequence ID" value="CAG8670715.1"/>
    <property type="molecule type" value="Genomic_DNA"/>
</dbReference>
<protein>
    <submittedName>
        <fullName evidence="1">5900_t:CDS:1</fullName>
    </submittedName>
</protein>
<dbReference type="Proteomes" id="UP000789525">
    <property type="component" value="Unassembled WGS sequence"/>
</dbReference>